<dbReference type="RefSeq" id="XP_033159543.1">
    <property type="nucleotide sequence ID" value="XM_033303652.1"/>
</dbReference>
<comment type="similarity">
    <text evidence="1">Belongs to the SEN54 family.</text>
</comment>
<dbReference type="GO" id="GO:0000214">
    <property type="term" value="C:tRNA-intron endonuclease complex"/>
    <property type="evidence" value="ECO:0007669"/>
    <property type="project" value="TreeGrafter"/>
</dbReference>
<evidence type="ECO:0000313" key="8">
    <source>
        <dbReference type="Proteomes" id="UP000515162"/>
    </source>
</evidence>
<evidence type="ECO:0000259" key="7">
    <source>
        <dbReference type="Pfam" id="PF12928"/>
    </source>
</evidence>
<dbReference type="PANTHER" id="PTHR21027">
    <property type="entry name" value="TRNA-SPLICING ENDONUCLEASE SUBUNIT SEN54"/>
    <property type="match status" value="1"/>
</dbReference>
<dbReference type="Proteomes" id="UP000515162">
    <property type="component" value="Chromosome 3L"/>
</dbReference>
<evidence type="ECO:0000256" key="2">
    <source>
        <dbReference type="ARBA" id="ARBA00022679"/>
    </source>
</evidence>
<evidence type="ECO:0000256" key="3">
    <source>
        <dbReference type="ARBA" id="ARBA00022694"/>
    </source>
</evidence>
<dbReference type="Pfam" id="PF12928">
    <property type="entry name" value="tRNA_int_end_N2"/>
    <property type="match status" value="1"/>
</dbReference>
<evidence type="ECO:0000313" key="9">
    <source>
        <dbReference type="RefSeq" id="XP_033159543.1"/>
    </source>
</evidence>
<dbReference type="GO" id="GO:0000379">
    <property type="term" value="P:tRNA-type intron splice site recognition and cleavage"/>
    <property type="evidence" value="ECO:0007669"/>
    <property type="project" value="TreeGrafter"/>
</dbReference>
<feature type="domain" description="tRNA-splicing endonuclease subunit Sen54 N-terminal" evidence="7">
    <location>
        <begin position="65"/>
        <end position="128"/>
    </location>
</feature>
<evidence type="ECO:0000256" key="6">
    <source>
        <dbReference type="RuleBase" id="RU003330"/>
    </source>
</evidence>
<proteinExistence type="inferred from homology"/>
<accession>A0A6P8JTX3</accession>
<protein>
    <submittedName>
        <fullName evidence="9">Uncharacterized protein LOC117140631 isoform X1</fullName>
    </submittedName>
</protein>
<dbReference type="Pfam" id="PF00406">
    <property type="entry name" value="ADK"/>
    <property type="match status" value="1"/>
</dbReference>
<evidence type="ECO:0000256" key="4">
    <source>
        <dbReference type="ARBA" id="ARBA00022741"/>
    </source>
</evidence>
<dbReference type="InterPro" id="IPR024337">
    <property type="entry name" value="tRNA_splic_suSen54"/>
</dbReference>
<keyword evidence="4" id="KW-0547">Nucleotide-binding</keyword>
<keyword evidence="5 6" id="KW-0418">Kinase</keyword>
<dbReference type="InterPro" id="IPR024336">
    <property type="entry name" value="tRNA_splic_suSen54_N"/>
</dbReference>
<dbReference type="InterPro" id="IPR027417">
    <property type="entry name" value="P-loop_NTPase"/>
</dbReference>
<evidence type="ECO:0000256" key="5">
    <source>
        <dbReference type="ARBA" id="ARBA00022777"/>
    </source>
</evidence>
<dbReference type="PRINTS" id="PR00094">
    <property type="entry name" value="ADENYLTKNASE"/>
</dbReference>
<keyword evidence="2 6" id="KW-0808">Transferase</keyword>
<comment type="similarity">
    <text evidence="6">Belongs to the adenylate kinase family.</text>
</comment>
<reference evidence="9" key="1">
    <citation type="submission" date="2025-08" db="UniProtKB">
        <authorList>
            <consortium name="RefSeq"/>
        </authorList>
    </citation>
    <scope>IDENTIFICATION</scope>
    <source>
        <strain evidence="9">Mau12</strain>
        <tissue evidence="9">Whole Body</tissue>
    </source>
</reference>
<keyword evidence="3" id="KW-0819">tRNA processing</keyword>
<evidence type="ECO:0000256" key="1">
    <source>
        <dbReference type="ARBA" id="ARBA00005736"/>
    </source>
</evidence>
<dbReference type="GeneID" id="117140631"/>
<organism evidence="8 9">
    <name type="scientific">Drosophila mauritiana</name>
    <name type="common">Fruit fly</name>
    <dbReference type="NCBI Taxonomy" id="7226"/>
    <lineage>
        <taxon>Eukaryota</taxon>
        <taxon>Metazoa</taxon>
        <taxon>Ecdysozoa</taxon>
        <taxon>Arthropoda</taxon>
        <taxon>Hexapoda</taxon>
        <taxon>Insecta</taxon>
        <taxon>Pterygota</taxon>
        <taxon>Neoptera</taxon>
        <taxon>Endopterygota</taxon>
        <taxon>Diptera</taxon>
        <taxon>Brachycera</taxon>
        <taxon>Muscomorpha</taxon>
        <taxon>Ephydroidea</taxon>
        <taxon>Drosophilidae</taxon>
        <taxon>Drosophila</taxon>
        <taxon>Sophophora</taxon>
    </lineage>
</organism>
<name>A0A6P8JTX3_DROMA</name>
<dbReference type="GO" id="GO:0005524">
    <property type="term" value="F:ATP binding"/>
    <property type="evidence" value="ECO:0007669"/>
    <property type="project" value="InterPro"/>
</dbReference>
<dbReference type="Gene3D" id="3.40.50.300">
    <property type="entry name" value="P-loop containing nucleotide triphosphate hydrolases"/>
    <property type="match status" value="1"/>
</dbReference>
<dbReference type="GO" id="GO:0019205">
    <property type="term" value="F:nucleobase-containing compound kinase activity"/>
    <property type="evidence" value="ECO:0007669"/>
    <property type="project" value="InterPro"/>
</dbReference>
<keyword evidence="8" id="KW-1185">Reference proteome</keyword>
<dbReference type="CTD" id="283989"/>
<dbReference type="AlphaFoldDB" id="A0A6P8JTX3"/>
<dbReference type="PANTHER" id="PTHR21027:SF1">
    <property type="entry name" value="TRNA-SPLICING ENDONUCLEASE SUBUNIT SEN54"/>
    <property type="match status" value="1"/>
</dbReference>
<dbReference type="InterPro" id="IPR000850">
    <property type="entry name" value="Adenylat/UMP-CMP_kin"/>
</dbReference>
<gene>
    <name evidence="9" type="primary">LOC117140631</name>
</gene>
<dbReference type="SUPFAM" id="SSF52540">
    <property type="entry name" value="P-loop containing nucleoside triphosphate hydrolases"/>
    <property type="match status" value="1"/>
</dbReference>
<sequence length="555" mass="63004">MDTKTQDSEFVEIHPKISYLSAQELIAHRHTEFEPPSGGLKRTKNEGTAAEVEELKRAQEYLRAQLSVPRIERLGGRALAVWHEEQQVAEVKRKDGKFENFGYSEQGVLYLEYYEAMFLLEVGRLQLEYCGFVVSIEQAYVLLLEEMESERYTNYLVYSALSRSGYIVVKHAPHQEIPQEVTSADCIWALLKEKVENQPVPHHIKTSPFYLIAEKRMEDVKEPIISQKAEDPNIVVDPIDLKFEKRKRMAVEKPTEEPASKKEKFSTTGRSLVDQLKCEFSYAKFEEIFEKFDMVQLKSQDYTKDQLDTPSALKIIFNLHLHNKGFKKSAPNAPNFNVVILPTQVAFPTHDQISKMKHQNLLTAPLLVISEVPMVWIMGGPGSGKGTQAQKIQEQYGFKHIDPIALVEMEVETKSPAGQKFQKSLSAGTAIPLPQIVPLIEKQLMSHRGVLKGFVIDGYPADLEEAEILEDGFGSPNLIIVLDLDQATGSTRSSSSRAPRPSLSMYIESSKAVLERYPQAVLKIDASQEPDTMFQEIKLNMDNIFKRHHKVEIAR</sequence>